<keyword evidence="2" id="KW-1185">Reference proteome</keyword>
<accession>A0A2G8RB35</accession>
<dbReference type="AlphaFoldDB" id="A0A2G8RB35"/>
<proteinExistence type="predicted"/>
<evidence type="ECO:0000313" key="2">
    <source>
        <dbReference type="Proteomes" id="UP000231259"/>
    </source>
</evidence>
<name>A0A2G8RB35_9RHOB</name>
<dbReference type="OrthoDB" id="7862430at2"/>
<evidence type="ECO:0000313" key="1">
    <source>
        <dbReference type="EMBL" id="PIL18348.1"/>
    </source>
</evidence>
<organism evidence="1 2">
    <name type="scientific">Puniceibacterium antarcticum</name>
    <dbReference type="NCBI Taxonomy" id="1206336"/>
    <lineage>
        <taxon>Bacteria</taxon>
        <taxon>Pseudomonadati</taxon>
        <taxon>Pseudomonadota</taxon>
        <taxon>Alphaproteobacteria</taxon>
        <taxon>Rhodobacterales</taxon>
        <taxon>Paracoccaceae</taxon>
        <taxon>Puniceibacterium</taxon>
    </lineage>
</organism>
<dbReference type="EMBL" id="AWWI01000126">
    <property type="protein sequence ID" value="PIL18348.1"/>
    <property type="molecule type" value="Genomic_DNA"/>
</dbReference>
<comment type="caution">
    <text evidence="1">The sequence shown here is derived from an EMBL/GenBank/DDBJ whole genome shotgun (WGS) entry which is preliminary data.</text>
</comment>
<protein>
    <submittedName>
        <fullName evidence="1">Uncharacterized protein</fullName>
    </submittedName>
</protein>
<dbReference type="RefSeq" id="WP_099912583.1">
    <property type="nucleotide sequence ID" value="NZ_AWWI01000126.1"/>
</dbReference>
<sequence length="103" mass="11250">MQTSRTQIGDVTYNAATQSYEALVTFHTQAGRVSVAAAFPASLAEEPDVIGEGLWQDALSRRSDPNTLHARLASSLVIPRMETSRAQPPMQRWIDALMGRHAA</sequence>
<gene>
    <name evidence="1" type="ORF">P775_20575</name>
</gene>
<dbReference type="Proteomes" id="UP000231259">
    <property type="component" value="Unassembled WGS sequence"/>
</dbReference>
<reference evidence="1 2" key="1">
    <citation type="submission" date="2013-09" db="EMBL/GenBank/DDBJ databases">
        <title>Genome sequencing of Phaeobacter antarcticus sp. nov. SM1211.</title>
        <authorList>
            <person name="Zhang X.-Y."/>
            <person name="Liu C."/>
            <person name="Chen X.-L."/>
            <person name="Xie B.-B."/>
            <person name="Qin Q.-L."/>
            <person name="Rong J.-C."/>
            <person name="Zhang Y.-Z."/>
        </authorList>
    </citation>
    <scope>NUCLEOTIDE SEQUENCE [LARGE SCALE GENOMIC DNA]</scope>
    <source>
        <strain evidence="1 2">SM1211</strain>
    </source>
</reference>